<proteinExistence type="predicted"/>
<dbReference type="Proteomes" id="UP000654345">
    <property type="component" value="Unassembled WGS sequence"/>
</dbReference>
<gene>
    <name evidence="1" type="ORF">KSB_49310</name>
</gene>
<sequence>MGERTVRDWLAHGSYPEPKRRRRRPSLVDRYEREVLKRWEQGNHNGASLYRELRAQGYRGSQKALYRYLARLRAPRQRSLMLEKEQVPAGPLERLSAGRITRLFLRKSVDLSQEEQEELFQIRQASPEIEAAYQLVQTFLQMLRERTG</sequence>
<dbReference type="RefSeq" id="WP_201372944.1">
    <property type="nucleotide sequence ID" value="NZ_BNJG01000002.1"/>
</dbReference>
<protein>
    <recommendedName>
        <fullName evidence="3">Transposase</fullName>
    </recommendedName>
</protein>
<name>A0ABQ3UUJ0_9CHLR</name>
<evidence type="ECO:0000313" key="2">
    <source>
        <dbReference type="Proteomes" id="UP000654345"/>
    </source>
</evidence>
<keyword evidence="2" id="KW-1185">Reference proteome</keyword>
<dbReference type="EMBL" id="BNJG01000002">
    <property type="protein sequence ID" value="GHO56456.1"/>
    <property type="molecule type" value="Genomic_DNA"/>
</dbReference>
<comment type="caution">
    <text evidence="1">The sequence shown here is derived from an EMBL/GenBank/DDBJ whole genome shotgun (WGS) entry which is preliminary data.</text>
</comment>
<evidence type="ECO:0000313" key="1">
    <source>
        <dbReference type="EMBL" id="GHO56456.1"/>
    </source>
</evidence>
<accession>A0ABQ3UUJ0</accession>
<reference evidence="1 2" key="1">
    <citation type="journal article" date="2021" name="Int. J. Syst. Evol. Microbiol.">
        <title>Reticulibacter mediterranei gen. nov., sp. nov., within the new family Reticulibacteraceae fam. nov., and Ktedonospora formicarum gen. nov., sp. nov., Ktedonobacter robiniae sp. nov., Dictyobacter formicarum sp. nov. and Dictyobacter arantiisoli sp. nov., belonging to the class Ktedonobacteria.</title>
        <authorList>
            <person name="Yabe S."/>
            <person name="Zheng Y."/>
            <person name="Wang C.M."/>
            <person name="Sakai Y."/>
            <person name="Abe K."/>
            <person name="Yokota A."/>
            <person name="Donadio S."/>
            <person name="Cavaletti L."/>
            <person name="Monciardini P."/>
        </authorList>
    </citation>
    <scope>NUCLEOTIDE SEQUENCE [LARGE SCALE GENOMIC DNA]</scope>
    <source>
        <strain evidence="1 2">SOSP1-30</strain>
    </source>
</reference>
<evidence type="ECO:0008006" key="3">
    <source>
        <dbReference type="Google" id="ProtNLM"/>
    </source>
</evidence>
<organism evidence="1 2">
    <name type="scientific">Ktedonobacter robiniae</name>
    <dbReference type="NCBI Taxonomy" id="2778365"/>
    <lineage>
        <taxon>Bacteria</taxon>
        <taxon>Bacillati</taxon>
        <taxon>Chloroflexota</taxon>
        <taxon>Ktedonobacteria</taxon>
        <taxon>Ktedonobacterales</taxon>
        <taxon>Ktedonobacteraceae</taxon>
        <taxon>Ktedonobacter</taxon>
    </lineage>
</organism>